<feature type="region of interest" description="Disordered" evidence="2">
    <location>
        <begin position="331"/>
        <end position="368"/>
    </location>
</feature>
<keyword evidence="1" id="KW-0175">Coiled coil</keyword>
<accession>A0A3B0JX38</accession>
<dbReference type="OrthoDB" id="7860528at2759"/>
<proteinExistence type="predicted"/>
<evidence type="ECO:0000313" key="3">
    <source>
        <dbReference type="EMBL" id="SPP80060.1"/>
    </source>
</evidence>
<dbReference type="OMA" id="QNVEKCA"/>
<gene>
    <name evidence="3" type="ORF">DGUA_6G013002</name>
</gene>
<feature type="compositionally biased region" description="Polar residues" evidence="2">
    <location>
        <begin position="257"/>
        <end position="266"/>
    </location>
</feature>
<keyword evidence="4" id="KW-1185">Reference proteome</keyword>
<feature type="compositionally biased region" description="Basic and acidic residues" evidence="2">
    <location>
        <begin position="268"/>
        <end position="280"/>
    </location>
</feature>
<evidence type="ECO:0000256" key="2">
    <source>
        <dbReference type="SAM" id="MobiDB-lite"/>
    </source>
</evidence>
<evidence type="ECO:0000256" key="1">
    <source>
        <dbReference type="SAM" id="Coils"/>
    </source>
</evidence>
<reference evidence="4" key="1">
    <citation type="submission" date="2018-01" db="EMBL/GenBank/DDBJ databases">
        <authorList>
            <person name="Alioto T."/>
            <person name="Alioto T."/>
        </authorList>
    </citation>
    <scope>NUCLEOTIDE SEQUENCE [LARGE SCALE GENOMIC DNA]</scope>
</reference>
<feature type="region of interest" description="Disordered" evidence="2">
    <location>
        <begin position="421"/>
        <end position="477"/>
    </location>
</feature>
<protein>
    <submittedName>
        <fullName evidence="3">Uncharacterized protein</fullName>
    </submittedName>
</protein>
<feature type="compositionally biased region" description="Polar residues" evidence="2">
    <location>
        <begin position="338"/>
        <end position="351"/>
    </location>
</feature>
<dbReference type="AlphaFoldDB" id="A0A3B0JX38"/>
<feature type="region of interest" description="Disordered" evidence="2">
    <location>
        <begin position="254"/>
        <end position="280"/>
    </location>
</feature>
<dbReference type="Proteomes" id="UP000268350">
    <property type="component" value="Unassembled WGS sequence"/>
</dbReference>
<name>A0A3B0JX38_DROGU</name>
<feature type="compositionally biased region" description="Basic and acidic residues" evidence="2">
    <location>
        <begin position="152"/>
        <end position="178"/>
    </location>
</feature>
<feature type="region of interest" description="Disordered" evidence="2">
    <location>
        <begin position="105"/>
        <end position="186"/>
    </location>
</feature>
<feature type="compositionally biased region" description="Polar residues" evidence="2">
    <location>
        <begin position="460"/>
        <end position="477"/>
    </location>
</feature>
<feature type="compositionally biased region" description="Polar residues" evidence="2">
    <location>
        <begin position="131"/>
        <end position="151"/>
    </location>
</feature>
<organism evidence="3 4">
    <name type="scientific">Drosophila guanche</name>
    <name type="common">Fruit fly</name>
    <dbReference type="NCBI Taxonomy" id="7266"/>
    <lineage>
        <taxon>Eukaryota</taxon>
        <taxon>Metazoa</taxon>
        <taxon>Ecdysozoa</taxon>
        <taxon>Arthropoda</taxon>
        <taxon>Hexapoda</taxon>
        <taxon>Insecta</taxon>
        <taxon>Pterygota</taxon>
        <taxon>Neoptera</taxon>
        <taxon>Endopterygota</taxon>
        <taxon>Diptera</taxon>
        <taxon>Brachycera</taxon>
        <taxon>Muscomorpha</taxon>
        <taxon>Ephydroidea</taxon>
        <taxon>Drosophilidae</taxon>
        <taxon>Drosophila</taxon>
        <taxon>Sophophora</taxon>
    </lineage>
</organism>
<evidence type="ECO:0000313" key="4">
    <source>
        <dbReference type="Proteomes" id="UP000268350"/>
    </source>
</evidence>
<dbReference type="STRING" id="7266.A0A3B0JX38"/>
<feature type="coiled-coil region" evidence="1">
    <location>
        <begin position="304"/>
        <end position="331"/>
    </location>
</feature>
<sequence>MRSTVATQNTISQTQPILKYFATCPCGCALSEDANDKPQPDNLFSNISRPNAMQEAIIQTQPTPNKFAEFPCCCTSSIEGSILTASPPPPNLQIDEAIQCDEVMADQNSQSKSNTDVKSENVESVKKSPKDSSTPTNMGKPNASINQTETVTPRESETPKDVAVKPMKKETLEETDHRKIQKSPRKRFWKRPTIVVRSSIELAKNQNKQENKDQAENTIMSRDSLEIFHKATQYENSSSLLQQENIDLHISIDDSDQTGQTASPSQKFHKETQYEDSSESIRKIEQNVEKCAKCDRFPELLQKISDMEQKLNQQECSLRQLKCSLRSLKGQERKPNDCENSYTSNTDQSTQWEHEKNESAIHSSGQKSICTEPRQNLNEEACESLIEQFMHIFIKPKCEEILEPPSHNKDCPCSLQEMHKRNAGDTPATSTISQEGNKFETRASSTQSDDSQGSQGLMDESQSIESTQTLGQHSQESSGSSLCQFCRDRDLPLLDHVVTEAFDLIGSRPLDRIVMTVLLREDNLYHVNIRELGTGFVVGCLLANDAAIEEAISLGLFEQILTFCVTDVRSTIKPKDGPFAIHFELIEKRENGGGFNKETAETKKVQKFATQVLGLNIGYVSLLFSLTNAIKMDKQASDCNFRPPSGFPAQVNRDPGELFSSRLILIDNVENYSTRSCTDSEGRDNLGSSSSLFLRIVTGRADREEH</sequence>
<feature type="compositionally biased region" description="Basic and acidic residues" evidence="2">
    <location>
        <begin position="115"/>
        <end position="130"/>
    </location>
</feature>
<dbReference type="EMBL" id="OUUW01000004">
    <property type="protein sequence ID" value="SPP80060.1"/>
    <property type="molecule type" value="Genomic_DNA"/>
</dbReference>
<feature type="compositionally biased region" description="Low complexity" evidence="2">
    <location>
        <begin position="444"/>
        <end position="456"/>
    </location>
</feature>
<feature type="compositionally biased region" description="Polar residues" evidence="2">
    <location>
        <begin position="427"/>
        <end position="436"/>
    </location>
</feature>